<reference evidence="2 3" key="1">
    <citation type="submission" date="2016-10" db="EMBL/GenBank/DDBJ databases">
        <authorList>
            <person name="de Groot N.N."/>
        </authorList>
    </citation>
    <scope>NUCLEOTIDE SEQUENCE [LARGE SCALE GENOMIC DNA]</scope>
    <source>
        <strain evidence="2 3">DSM 2179</strain>
    </source>
</reference>
<dbReference type="GO" id="GO:0003700">
    <property type="term" value="F:DNA-binding transcription factor activity"/>
    <property type="evidence" value="ECO:0007669"/>
    <property type="project" value="InterPro"/>
</dbReference>
<evidence type="ECO:0000313" key="3">
    <source>
        <dbReference type="Proteomes" id="UP000199662"/>
    </source>
</evidence>
<dbReference type="SUPFAM" id="SSF46689">
    <property type="entry name" value="Homeodomain-like"/>
    <property type="match status" value="1"/>
</dbReference>
<sequence>MKDPKLIQSFEELNSMLMHVAKESPTYQKIAVYIEKNYLRIIFMTANELADQLGISQGSVSRFFIALGYRGYNDFLRTLQNIVSEKLTAPQRLQYSKQHKKQDNPLRDILDIELANMDELINIMQGKAYENLINMIISDKQLILLSARMSATILPYVGYILNKMRSNVFQLIPNSPMWDTLELCNPEDVNIVTVMFPRYPKILVQKCSSLKEKGFHIAGVTDNHFSPAMNFCESTVFVPATTSSIFDIYSTPIAFFNLLLRDAAKQMPELDQRMEQIEQIERENEVYFK</sequence>
<dbReference type="Pfam" id="PF01418">
    <property type="entry name" value="HTH_6"/>
    <property type="match status" value="1"/>
</dbReference>
<dbReference type="InterPro" id="IPR047640">
    <property type="entry name" value="RpiR-like"/>
</dbReference>
<dbReference type="InterPro" id="IPR001347">
    <property type="entry name" value="SIS_dom"/>
</dbReference>
<evidence type="ECO:0000313" key="2">
    <source>
        <dbReference type="EMBL" id="SEJ84474.1"/>
    </source>
</evidence>
<keyword evidence="3" id="KW-1185">Reference proteome</keyword>
<dbReference type="EMBL" id="FNZK01000019">
    <property type="protein sequence ID" value="SEJ84474.1"/>
    <property type="molecule type" value="Genomic_DNA"/>
</dbReference>
<dbReference type="InterPro" id="IPR036388">
    <property type="entry name" value="WH-like_DNA-bd_sf"/>
</dbReference>
<dbReference type="PROSITE" id="PS51071">
    <property type="entry name" value="HTH_RPIR"/>
    <property type="match status" value="1"/>
</dbReference>
<dbReference type="Gene3D" id="3.40.50.10490">
    <property type="entry name" value="Glucose-6-phosphate isomerase like protein, domain 1"/>
    <property type="match status" value="1"/>
</dbReference>
<dbReference type="InterPro" id="IPR000281">
    <property type="entry name" value="HTH_RpiR"/>
</dbReference>
<dbReference type="RefSeq" id="WP_091834199.1">
    <property type="nucleotide sequence ID" value="NZ_FNZK01000019.1"/>
</dbReference>
<dbReference type="STRING" id="84035.SAMN05660742_11959"/>
<dbReference type="GO" id="GO:0097367">
    <property type="term" value="F:carbohydrate derivative binding"/>
    <property type="evidence" value="ECO:0007669"/>
    <property type="project" value="InterPro"/>
</dbReference>
<dbReference type="PANTHER" id="PTHR30514">
    <property type="entry name" value="GLUCOKINASE"/>
    <property type="match status" value="1"/>
</dbReference>
<dbReference type="Proteomes" id="UP000199662">
    <property type="component" value="Unassembled WGS sequence"/>
</dbReference>
<dbReference type="SUPFAM" id="SSF53697">
    <property type="entry name" value="SIS domain"/>
    <property type="match status" value="1"/>
</dbReference>
<dbReference type="Pfam" id="PF01380">
    <property type="entry name" value="SIS"/>
    <property type="match status" value="1"/>
</dbReference>
<dbReference type="AlphaFoldDB" id="A0A1H7C5A1"/>
<dbReference type="GO" id="GO:1901135">
    <property type="term" value="P:carbohydrate derivative metabolic process"/>
    <property type="evidence" value="ECO:0007669"/>
    <property type="project" value="InterPro"/>
</dbReference>
<dbReference type="PANTHER" id="PTHR30514:SF18">
    <property type="entry name" value="RPIR-FAMILY TRANSCRIPTIONAL REGULATOR"/>
    <property type="match status" value="1"/>
</dbReference>
<name>A0A1H7C5A1_9FIRM</name>
<evidence type="ECO:0000259" key="1">
    <source>
        <dbReference type="PROSITE" id="PS51071"/>
    </source>
</evidence>
<protein>
    <submittedName>
        <fullName evidence="2">Transcriptional regulator, RpiR family</fullName>
    </submittedName>
</protein>
<dbReference type="Gene3D" id="1.10.10.10">
    <property type="entry name" value="Winged helix-like DNA-binding domain superfamily/Winged helix DNA-binding domain"/>
    <property type="match status" value="1"/>
</dbReference>
<proteinExistence type="predicted"/>
<dbReference type="InterPro" id="IPR046348">
    <property type="entry name" value="SIS_dom_sf"/>
</dbReference>
<organism evidence="2 3">
    <name type="scientific">Propionispira arboris</name>
    <dbReference type="NCBI Taxonomy" id="84035"/>
    <lineage>
        <taxon>Bacteria</taxon>
        <taxon>Bacillati</taxon>
        <taxon>Bacillota</taxon>
        <taxon>Negativicutes</taxon>
        <taxon>Selenomonadales</taxon>
        <taxon>Selenomonadaceae</taxon>
        <taxon>Propionispira</taxon>
    </lineage>
</organism>
<feature type="domain" description="HTH rpiR-type" evidence="1">
    <location>
        <begin position="10"/>
        <end position="86"/>
    </location>
</feature>
<gene>
    <name evidence="2" type="ORF">SAMN05660742_11959</name>
</gene>
<dbReference type="InterPro" id="IPR009057">
    <property type="entry name" value="Homeodomain-like_sf"/>
</dbReference>
<accession>A0A1H7C5A1</accession>
<dbReference type="GO" id="GO:0003677">
    <property type="term" value="F:DNA binding"/>
    <property type="evidence" value="ECO:0007669"/>
    <property type="project" value="InterPro"/>
</dbReference>